<dbReference type="PANTHER" id="PTHR42794">
    <property type="entry name" value="HEMIN IMPORT ATP-BINDING PROTEIN HMUV"/>
    <property type="match status" value="1"/>
</dbReference>
<reference evidence="11 12" key="1">
    <citation type="submission" date="2019-03" db="EMBL/GenBank/DDBJ databases">
        <title>Genomic Encyclopedia of Type Strains, Phase IV (KMG-IV): sequencing the most valuable type-strain genomes for metagenomic binning, comparative biology and taxonomic classification.</title>
        <authorList>
            <person name="Goeker M."/>
        </authorList>
    </citation>
    <scope>NUCLEOTIDE SEQUENCE [LARGE SCALE GENOMIC DNA]</scope>
    <source>
        <strain evidence="11 12">DSM 16730</strain>
    </source>
</reference>
<comment type="function">
    <text evidence="9">Part of the ABC transporter complex BtuCDF involved in vitamin B12 import. Responsible for energy coupling to the transport system.</text>
</comment>
<feature type="domain" description="ABC transporter" evidence="10">
    <location>
        <begin position="3"/>
        <end position="241"/>
    </location>
</feature>
<dbReference type="HAMAP" id="MF_01005">
    <property type="entry name" value="BtuD"/>
    <property type="match status" value="1"/>
</dbReference>
<dbReference type="SMART" id="SM00382">
    <property type="entry name" value="AAA"/>
    <property type="match status" value="1"/>
</dbReference>
<dbReference type="PANTHER" id="PTHR42794:SF1">
    <property type="entry name" value="HEMIN IMPORT ATP-BINDING PROTEIN HMUV"/>
    <property type="match status" value="1"/>
</dbReference>
<evidence type="ECO:0000256" key="6">
    <source>
        <dbReference type="ARBA" id="ARBA00022967"/>
    </source>
</evidence>
<keyword evidence="6 9" id="KW-1278">Translocase</keyword>
<dbReference type="GO" id="GO:0016887">
    <property type="term" value="F:ATP hydrolysis activity"/>
    <property type="evidence" value="ECO:0007669"/>
    <property type="project" value="InterPro"/>
</dbReference>
<comment type="subcellular location">
    <subcellularLocation>
        <location evidence="9">Cell membrane</location>
        <topology evidence="9">Peripheral membrane protein</topology>
    </subcellularLocation>
</comment>
<dbReference type="OrthoDB" id="5292475at2"/>
<keyword evidence="3" id="KW-0997">Cell inner membrane</keyword>
<evidence type="ECO:0000259" key="10">
    <source>
        <dbReference type="PROSITE" id="PS50893"/>
    </source>
</evidence>
<accession>A0A4R3VQ57</accession>
<comment type="similarity">
    <text evidence="9">Belongs to the ABC transporter superfamily. Vitamin B12 importer (TC 3.A.1.13.1) family.</text>
</comment>
<dbReference type="Pfam" id="PF00005">
    <property type="entry name" value="ABC_tran"/>
    <property type="match status" value="1"/>
</dbReference>
<comment type="function">
    <text evidence="8">Part of the ABC transporter complex HmuTUV involved in hemin import. Responsible for energy coupling to the transport system.</text>
</comment>
<dbReference type="InterPro" id="IPR017871">
    <property type="entry name" value="ABC_transporter-like_CS"/>
</dbReference>
<dbReference type="PROSITE" id="PS00211">
    <property type="entry name" value="ABC_TRANSPORTER_1"/>
    <property type="match status" value="1"/>
</dbReference>
<keyword evidence="4 9" id="KW-0547">Nucleotide-binding</keyword>
<dbReference type="EC" id="7.6.2.8" evidence="9"/>
<name>A0A4R3VQ57_9GAMM</name>
<dbReference type="GO" id="GO:0015420">
    <property type="term" value="F:ABC-type vitamin B12 transporter activity"/>
    <property type="evidence" value="ECO:0007669"/>
    <property type="project" value="UniProtKB-UniRule"/>
</dbReference>
<dbReference type="InterPro" id="IPR003593">
    <property type="entry name" value="AAA+_ATPase"/>
</dbReference>
<dbReference type="GO" id="GO:0005886">
    <property type="term" value="C:plasma membrane"/>
    <property type="evidence" value="ECO:0007669"/>
    <property type="project" value="UniProtKB-SubCell"/>
</dbReference>
<evidence type="ECO:0000256" key="7">
    <source>
        <dbReference type="ARBA" id="ARBA00023136"/>
    </source>
</evidence>
<keyword evidence="5 9" id="KW-0067">ATP-binding</keyword>
<dbReference type="SUPFAM" id="SSF52540">
    <property type="entry name" value="P-loop containing nucleoside triphosphate hydrolases"/>
    <property type="match status" value="1"/>
</dbReference>
<gene>
    <name evidence="9" type="primary">btuD</name>
    <name evidence="11" type="ORF">EDC54_10345</name>
</gene>
<feature type="binding site" evidence="9">
    <location>
        <begin position="37"/>
        <end position="44"/>
    </location>
    <ligand>
        <name>ATP</name>
        <dbReference type="ChEBI" id="CHEBI:30616"/>
    </ligand>
</feature>
<dbReference type="Gene3D" id="3.40.50.300">
    <property type="entry name" value="P-loop containing nucleotide triphosphate hydrolases"/>
    <property type="match status" value="1"/>
</dbReference>
<proteinExistence type="inferred from homology"/>
<evidence type="ECO:0000256" key="8">
    <source>
        <dbReference type="ARBA" id="ARBA00037066"/>
    </source>
</evidence>
<dbReference type="NCBIfam" id="NF002981">
    <property type="entry name" value="PRK03695.1"/>
    <property type="match status" value="1"/>
</dbReference>
<evidence type="ECO:0000256" key="3">
    <source>
        <dbReference type="ARBA" id="ARBA00022519"/>
    </source>
</evidence>
<organism evidence="11 12">
    <name type="scientific">Samsonia erythrinae</name>
    <dbReference type="NCBI Taxonomy" id="160434"/>
    <lineage>
        <taxon>Bacteria</taxon>
        <taxon>Pseudomonadati</taxon>
        <taxon>Pseudomonadota</taxon>
        <taxon>Gammaproteobacteria</taxon>
        <taxon>Enterobacterales</taxon>
        <taxon>Pectobacteriaceae</taxon>
        <taxon>Samsonia</taxon>
    </lineage>
</organism>
<comment type="caution">
    <text evidence="11">The sequence shown here is derived from an EMBL/GenBank/DDBJ whole genome shotgun (WGS) entry which is preliminary data.</text>
</comment>
<dbReference type="InterPro" id="IPR023693">
    <property type="entry name" value="ABC_transptr_BtuD"/>
</dbReference>
<keyword evidence="2 9" id="KW-1003">Cell membrane</keyword>
<evidence type="ECO:0000313" key="12">
    <source>
        <dbReference type="Proteomes" id="UP000295433"/>
    </source>
</evidence>
<dbReference type="CDD" id="cd03214">
    <property type="entry name" value="ABC_Iron-Siderophores_B12_Hemin"/>
    <property type="match status" value="1"/>
</dbReference>
<keyword evidence="7 9" id="KW-0472">Membrane</keyword>
<evidence type="ECO:0000256" key="5">
    <source>
        <dbReference type="ARBA" id="ARBA00022840"/>
    </source>
</evidence>
<dbReference type="EMBL" id="SMBY01000003">
    <property type="protein sequence ID" value="TCV06799.1"/>
    <property type="molecule type" value="Genomic_DNA"/>
</dbReference>
<sequence>MTQQTPALLQLRQASVLPRLSPINAACRRGELLHIIGPNGAGKSTLLARVAGLLAGEGEVYLDGTPLSQYSAADLAVRRAYLAQQQPPLATMPVFQYWRLHQPPLAQEAAVEEVVQVLAQRLLLSDKLARPLTQLSGGEWQRVRLAAALLQIWPTLNPHARLLLLDEPTNSLDVAQQAALDTLLSELCRSGMTVAVCAHDLNHSLHHADRVWLLSAGVLVAQGETAAVMLPEVLSPVFGVAFQRYVVEGRHWLITHSV</sequence>
<evidence type="ECO:0000313" key="11">
    <source>
        <dbReference type="EMBL" id="TCV06799.1"/>
    </source>
</evidence>
<dbReference type="RefSeq" id="WP_132454533.1">
    <property type="nucleotide sequence ID" value="NZ_JAWIZJ010000003.1"/>
</dbReference>
<dbReference type="InterPro" id="IPR003439">
    <property type="entry name" value="ABC_transporter-like_ATP-bd"/>
</dbReference>
<comment type="subunit">
    <text evidence="9">The complex is composed of two ATP-binding proteins (BtuD), two transmembrane proteins (BtuC) and a solute-binding protein (BtuF).</text>
</comment>
<keyword evidence="1 9" id="KW-0813">Transport</keyword>
<comment type="catalytic activity">
    <reaction evidence="9">
        <text>an R-cob(III)alamin(out) + ATP + H2O = an R-cob(III)alamin(in) + ADP + phosphate + H(+)</text>
        <dbReference type="Rhea" id="RHEA:17873"/>
        <dbReference type="ChEBI" id="CHEBI:15377"/>
        <dbReference type="ChEBI" id="CHEBI:15378"/>
        <dbReference type="ChEBI" id="CHEBI:30616"/>
        <dbReference type="ChEBI" id="CHEBI:43474"/>
        <dbReference type="ChEBI" id="CHEBI:140785"/>
        <dbReference type="ChEBI" id="CHEBI:456216"/>
        <dbReference type="EC" id="7.6.2.8"/>
    </reaction>
</comment>
<evidence type="ECO:0000256" key="9">
    <source>
        <dbReference type="HAMAP-Rule" id="MF_01005"/>
    </source>
</evidence>
<dbReference type="AlphaFoldDB" id="A0A4R3VQ57"/>
<keyword evidence="12" id="KW-1185">Reference proteome</keyword>
<evidence type="ECO:0000256" key="4">
    <source>
        <dbReference type="ARBA" id="ARBA00022741"/>
    </source>
</evidence>
<dbReference type="InterPro" id="IPR027417">
    <property type="entry name" value="P-loop_NTPase"/>
</dbReference>
<dbReference type="PROSITE" id="PS50893">
    <property type="entry name" value="ABC_TRANSPORTER_2"/>
    <property type="match status" value="1"/>
</dbReference>
<evidence type="ECO:0000256" key="1">
    <source>
        <dbReference type="ARBA" id="ARBA00022448"/>
    </source>
</evidence>
<dbReference type="Proteomes" id="UP000295433">
    <property type="component" value="Unassembled WGS sequence"/>
</dbReference>
<dbReference type="FunFam" id="3.40.50.300:FF:000462">
    <property type="entry name" value="Vitamin B12 import ATP-binding protein BtuD"/>
    <property type="match status" value="1"/>
</dbReference>
<evidence type="ECO:0000256" key="2">
    <source>
        <dbReference type="ARBA" id="ARBA00022475"/>
    </source>
</evidence>
<dbReference type="GO" id="GO:0005524">
    <property type="term" value="F:ATP binding"/>
    <property type="evidence" value="ECO:0007669"/>
    <property type="project" value="UniProtKB-KW"/>
</dbReference>
<protein>
    <recommendedName>
        <fullName evidence="9">Vitamin B12 import ATP-binding protein BtuD</fullName>
        <ecNumber evidence="9">7.6.2.8</ecNumber>
    </recommendedName>
    <alternativeName>
        <fullName evidence="9">Vitamin B12-transporting ATPase</fullName>
    </alternativeName>
</protein>